<dbReference type="GO" id="GO:0005886">
    <property type="term" value="C:plasma membrane"/>
    <property type="evidence" value="ECO:0007669"/>
    <property type="project" value="UniProtKB-SubCell"/>
</dbReference>
<accession>A0A9W6KY42</accession>
<dbReference type="PRINTS" id="PR01036">
    <property type="entry name" value="TCRTETB"/>
</dbReference>
<name>A0A9W6KY42_9PSEU</name>
<evidence type="ECO:0000259" key="9">
    <source>
        <dbReference type="PROSITE" id="PS50850"/>
    </source>
</evidence>
<gene>
    <name evidence="10" type="ORF">GCM10017577_13570</name>
</gene>
<feature type="transmembrane region" description="Helical" evidence="8">
    <location>
        <begin position="265"/>
        <end position="290"/>
    </location>
</feature>
<feature type="region of interest" description="Disordered" evidence="7">
    <location>
        <begin position="1"/>
        <end position="46"/>
    </location>
</feature>
<comment type="caution">
    <text evidence="10">The sequence shown here is derived from an EMBL/GenBank/DDBJ whole genome shotgun (WGS) entry which is preliminary data.</text>
</comment>
<dbReference type="InterPro" id="IPR020846">
    <property type="entry name" value="MFS_dom"/>
</dbReference>
<feature type="transmembrane region" description="Helical" evidence="8">
    <location>
        <begin position="223"/>
        <end position="244"/>
    </location>
</feature>
<dbReference type="GO" id="GO:0022857">
    <property type="term" value="F:transmembrane transporter activity"/>
    <property type="evidence" value="ECO:0007669"/>
    <property type="project" value="InterPro"/>
</dbReference>
<keyword evidence="5 8" id="KW-1133">Transmembrane helix</keyword>
<feature type="transmembrane region" description="Helical" evidence="8">
    <location>
        <begin position="88"/>
        <end position="111"/>
    </location>
</feature>
<reference evidence="10" key="2">
    <citation type="submission" date="2023-01" db="EMBL/GenBank/DDBJ databases">
        <authorList>
            <person name="Sun Q."/>
            <person name="Evtushenko L."/>
        </authorList>
    </citation>
    <scope>NUCLEOTIDE SEQUENCE</scope>
    <source>
        <strain evidence="10">VKM Ac-1069</strain>
    </source>
</reference>
<dbReference type="PANTHER" id="PTHR23517:SF3">
    <property type="entry name" value="INTEGRAL MEMBRANE TRANSPORT PROTEIN"/>
    <property type="match status" value="1"/>
</dbReference>
<evidence type="ECO:0000256" key="7">
    <source>
        <dbReference type="SAM" id="MobiDB-lite"/>
    </source>
</evidence>
<evidence type="ECO:0000256" key="8">
    <source>
        <dbReference type="SAM" id="Phobius"/>
    </source>
</evidence>
<proteinExistence type="predicted"/>
<keyword evidence="6 8" id="KW-0472">Membrane</keyword>
<reference evidence="10" key="1">
    <citation type="journal article" date="2014" name="Int. J. Syst. Evol. Microbiol.">
        <title>Complete genome sequence of Corynebacterium casei LMG S-19264T (=DSM 44701T), isolated from a smear-ripened cheese.</title>
        <authorList>
            <consortium name="US DOE Joint Genome Institute (JGI-PGF)"/>
            <person name="Walter F."/>
            <person name="Albersmeier A."/>
            <person name="Kalinowski J."/>
            <person name="Ruckert C."/>
        </authorList>
    </citation>
    <scope>NUCLEOTIDE SEQUENCE</scope>
    <source>
        <strain evidence="10">VKM Ac-1069</strain>
    </source>
</reference>
<dbReference type="InterPro" id="IPR050171">
    <property type="entry name" value="MFS_Transporters"/>
</dbReference>
<dbReference type="SUPFAM" id="SSF103473">
    <property type="entry name" value="MFS general substrate transporter"/>
    <property type="match status" value="1"/>
</dbReference>
<evidence type="ECO:0000313" key="11">
    <source>
        <dbReference type="Proteomes" id="UP001143463"/>
    </source>
</evidence>
<dbReference type="PROSITE" id="PS50850">
    <property type="entry name" value="MFS"/>
    <property type="match status" value="1"/>
</dbReference>
<feature type="domain" description="Major facilitator superfamily (MFS) profile" evidence="9">
    <location>
        <begin position="57"/>
        <end position="439"/>
    </location>
</feature>
<feature type="transmembrane region" description="Helical" evidence="8">
    <location>
        <begin position="123"/>
        <end position="148"/>
    </location>
</feature>
<keyword evidence="3" id="KW-1003">Cell membrane</keyword>
<protein>
    <recommendedName>
        <fullName evidence="9">Major facilitator superfamily (MFS) profile domain-containing protein</fullName>
    </recommendedName>
</protein>
<dbReference type="AlphaFoldDB" id="A0A9W6KY42"/>
<dbReference type="PANTHER" id="PTHR23517">
    <property type="entry name" value="RESISTANCE PROTEIN MDTM, PUTATIVE-RELATED-RELATED"/>
    <property type="match status" value="1"/>
</dbReference>
<comment type="subcellular location">
    <subcellularLocation>
        <location evidence="1">Cell membrane</location>
        <topology evidence="1">Multi-pass membrane protein</topology>
    </subcellularLocation>
</comment>
<evidence type="ECO:0000256" key="3">
    <source>
        <dbReference type="ARBA" id="ARBA00022475"/>
    </source>
</evidence>
<feature type="transmembrane region" description="Helical" evidence="8">
    <location>
        <begin position="408"/>
        <end position="433"/>
    </location>
</feature>
<feature type="compositionally biased region" description="Low complexity" evidence="7">
    <location>
        <begin position="30"/>
        <end position="46"/>
    </location>
</feature>
<feature type="transmembrane region" description="Helical" evidence="8">
    <location>
        <begin position="57"/>
        <end position="76"/>
    </location>
</feature>
<dbReference type="Proteomes" id="UP001143463">
    <property type="component" value="Unassembled WGS sequence"/>
</dbReference>
<evidence type="ECO:0000256" key="5">
    <source>
        <dbReference type="ARBA" id="ARBA00022989"/>
    </source>
</evidence>
<dbReference type="Gene3D" id="1.20.1250.20">
    <property type="entry name" value="MFS general substrate transporter like domains"/>
    <property type="match status" value="1"/>
</dbReference>
<evidence type="ECO:0000256" key="1">
    <source>
        <dbReference type="ARBA" id="ARBA00004651"/>
    </source>
</evidence>
<evidence type="ECO:0000313" key="10">
    <source>
        <dbReference type="EMBL" id="GLL10217.1"/>
    </source>
</evidence>
<feature type="transmembrane region" description="Helical" evidence="8">
    <location>
        <begin position="200"/>
        <end position="217"/>
    </location>
</feature>
<sequence>MADTPAQPDDRRETTTAGGPGSTAEDGPRGTVAGGPDAAATGAPPATAATAAPRQAVLFPLYAAGFVTAFGAHAVATGAGAEAGAGQLSLLALGLVLAVYDGAEVLLKPVFGSLADRWGPRRVLLGGLAAFVVVSLAYVLVALVGGIAAGPGGAVALALARLGQGAAASAFSPAAGAMVGRLGAGGRRGRVFGSYGAWKGLGYTAGPLLGGVVITFAGLTALFVVLAAVAAVVTVWVVLAVPALPALPRQRQTVVDLARRLSAPAFLRPTSALAGTTAALATAVGFLPVLGTASGLSPIVTGAVVACLALSSTLVQPRAGRAHDRGRLSTRTALAVGFALMVAGFVLAAVVTGIGALVVSAVVIGLGVGIATPVAFASLAASSPPERLGQTMGSAEVGRELGDAGGPLLVGVVAAAASVAAGLGALAAVLAVVGVAATAGRRAAPAPTDGEPG</sequence>
<keyword evidence="2" id="KW-0813">Transport</keyword>
<keyword evidence="4 8" id="KW-0812">Transmembrane</keyword>
<organism evidence="10 11">
    <name type="scientific">Pseudonocardia halophobica</name>
    <dbReference type="NCBI Taxonomy" id="29401"/>
    <lineage>
        <taxon>Bacteria</taxon>
        <taxon>Bacillati</taxon>
        <taxon>Actinomycetota</taxon>
        <taxon>Actinomycetes</taxon>
        <taxon>Pseudonocardiales</taxon>
        <taxon>Pseudonocardiaceae</taxon>
        <taxon>Pseudonocardia</taxon>
    </lineage>
</organism>
<feature type="transmembrane region" description="Helical" evidence="8">
    <location>
        <begin position="154"/>
        <end position="179"/>
    </location>
</feature>
<feature type="transmembrane region" description="Helical" evidence="8">
    <location>
        <begin position="336"/>
        <end position="364"/>
    </location>
</feature>
<feature type="transmembrane region" description="Helical" evidence="8">
    <location>
        <begin position="296"/>
        <end position="315"/>
    </location>
</feature>
<dbReference type="Pfam" id="PF07690">
    <property type="entry name" value="MFS_1"/>
    <property type="match status" value="1"/>
</dbReference>
<dbReference type="InterPro" id="IPR036259">
    <property type="entry name" value="MFS_trans_sf"/>
</dbReference>
<keyword evidence="11" id="KW-1185">Reference proteome</keyword>
<dbReference type="InterPro" id="IPR011701">
    <property type="entry name" value="MFS"/>
</dbReference>
<evidence type="ECO:0000256" key="6">
    <source>
        <dbReference type="ARBA" id="ARBA00023136"/>
    </source>
</evidence>
<dbReference type="EMBL" id="BSFQ01000004">
    <property type="protein sequence ID" value="GLL10217.1"/>
    <property type="molecule type" value="Genomic_DNA"/>
</dbReference>
<evidence type="ECO:0000256" key="4">
    <source>
        <dbReference type="ARBA" id="ARBA00022692"/>
    </source>
</evidence>
<evidence type="ECO:0000256" key="2">
    <source>
        <dbReference type="ARBA" id="ARBA00022448"/>
    </source>
</evidence>
<dbReference type="RefSeq" id="WP_081923732.1">
    <property type="nucleotide sequence ID" value="NZ_BSFQ01000004.1"/>
</dbReference>